<feature type="transmembrane region" description="Helical" evidence="8">
    <location>
        <begin position="133"/>
        <end position="152"/>
    </location>
</feature>
<dbReference type="GO" id="GO:0010945">
    <property type="term" value="F:coenzyme A diphosphatase activity"/>
    <property type="evidence" value="ECO:0007669"/>
    <property type="project" value="InterPro"/>
</dbReference>
<dbReference type="GO" id="GO:0008654">
    <property type="term" value="P:phospholipid biosynthetic process"/>
    <property type="evidence" value="ECO:0007669"/>
    <property type="project" value="TreeGrafter"/>
</dbReference>
<name>A0A9P8THX5_9ASCO</name>
<accession>A0A9P8THX5</accession>
<dbReference type="EMBL" id="JAEUBF010000152">
    <property type="protein sequence ID" value="KAH3680223.1"/>
    <property type="molecule type" value="Genomic_DNA"/>
</dbReference>
<organism evidence="9 10">
    <name type="scientific">Wickerhamomyces mucosus</name>
    <dbReference type="NCBI Taxonomy" id="1378264"/>
    <lineage>
        <taxon>Eukaryota</taxon>
        <taxon>Fungi</taxon>
        <taxon>Dikarya</taxon>
        <taxon>Ascomycota</taxon>
        <taxon>Saccharomycotina</taxon>
        <taxon>Saccharomycetes</taxon>
        <taxon>Phaffomycetales</taxon>
        <taxon>Wickerhamomycetaceae</taxon>
        <taxon>Wickerhamomyces</taxon>
    </lineage>
</organism>
<evidence type="ECO:0000256" key="2">
    <source>
        <dbReference type="ARBA" id="ARBA00022692"/>
    </source>
</evidence>
<evidence type="ECO:0000313" key="10">
    <source>
        <dbReference type="Proteomes" id="UP000769528"/>
    </source>
</evidence>
<evidence type="ECO:0000256" key="6">
    <source>
        <dbReference type="ARBA" id="ARBA00023098"/>
    </source>
</evidence>
<evidence type="ECO:0000313" key="9">
    <source>
        <dbReference type="EMBL" id="KAH3680223.1"/>
    </source>
</evidence>
<keyword evidence="3" id="KW-0378">Hydrolase</keyword>
<dbReference type="GO" id="GO:0034389">
    <property type="term" value="P:lipid droplet organization"/>
    <property type="evidence" value="ECO:0007669"/>
    <property type="project" value="TreeGrafter"/>
</dbReference>
<comment type="caution">
    <text evidence="9">The sequence shown here is derived from an EMBL/GenBank/DDBJ whole genome shotgun (WGS) entry which is preliminary data.</text>
</comment>
<dbReference type="InterPro" id="IPR019388">
    <property type="entry name" value="FIT"/>
</dbReference>
<evidence type="ECO:0000256" key="4">
    <source>
        <dbReference type="ARBA" id="ARBA00022824"/>
    </source>
</evidence>
<evidence type="ECO:0000256" key="3">
    <source>
        <dbReference type="ARBA" id="ARBA00022801"/>
    </source>
</evidence>
<evidence type="ECO:0000256" key="5">
    <source>
        <dbReference type="ARBA" id="ARBA00022989"/>
    </source>
</evidence>
<keyword evidence="10" id="KW-1185">Reference proteome</keyword>
<dbReference type="PANTHER" id="PTHR23129:SF0">
    <property type="entry name" value="ACYL-COENZYME A DIPHOSPHATASE FITM2"/>
    <property type="match status" value="1"/>
</dbReference>
<keyword evidence="7 8" id="KW-0472">Membrane</keyword>
<evidence type="ECO:0000256" key="1">
    <source>
        <dbReference type="ARBA" id="ARBA00004477"/>
    </source>
</evidence>
<evidence type="ECO:0000256" key="8">
    <source>
        <dbReference type="SAM" id="Phobius"/>
    </source>
</evidence>
<gene>
    <name evidence="9" type="ORF">WICMUC_000488</name>
</gene>
<evidence type="ECO:0000256" key="7">
    <source>
        <dbReference type="ARBA" id="ARBA00023136"/>
    </source>
</evidence>
<reference evidence="9" key="1">
    <citation type="journal article" date="2021" name="Open Biol.">
        <title>Shared evolutionary footprints suggest mitochondrial oxidative damage underlies multiple complex I losses in fungi.</title>
        <authorList>
            <person name="Schikora-Tamarit M.A."/>
            <person name="Marcet-Houben M."/>
            <person name="Nosek J."/>
            <person name="Gabaldon T."/>
        </authorList>
    </citation>
    <scope>NUCLEOTIDE SEQUENCE</scope>
    <source>
        <strain evidence="9">CBS6341</strain>
    </source>
</reference>
<reference evidence="9" key="2">
    <citation type="submission" date="2021-01" db="EMBL/GenBank/DDBJ databases">
        <authorList>
            <person name="Schikora-Tamarit M.A."/>
        </authorList>
    </citation>
    <scope>NUCLEOTIDE SEQUENCE</scope>
    <source>
        <strain evidence="9">CBS6341</strain>
    </source>
</reference>
<dbReference type="Proteomes" id="UP000769528">
    <property type="component" value="Unassembled WGS sequence"/>
</dbReference>
<sequence>MWFFGLPIMDRIFINTGGICDYDDIVNNQSLFNDVGSKACRKLQGIWTGGHDPSGHVFLLVQSSIILWFELLDIRTLAELKKFGDNYQGKRQWKERALLIASSSIIVLFALLTLWWFMLLITSIHFHSFPEKLTGLFFSYLPILFYLVPRYFNL</sequence>
<dbReference type="GO" id="GO:0019915">
    <property type="term" value="P:lipid storage"/>
    <property type="evidence" value="ECO:0007669"/>
    <property type="project" value="InterPro"/>
</dbReference>
<dbReference type="OrthoDB" id="5579088at2759"/>
<keyword evidence="4" id="KW-0256">Endoplasmic reticulum</keyword>
<keyword evidence="2 8" id="KW-0812">Transmembrane</keyword>
<dbReference type="AlphaFoldDB" id="A0A9P8THX5"/>
<dbReference type="GO" id="GO:0005789">
    <property type="term" value="C:endoplasmic reticulum membrane"/>
    <property type="evidence" value="ECO:0007669"/>
    <property type="project" value="UniProtKB-SubCell"/>
</dbReference>
<proteinExistence type="predicted"/>
<dbReference type="Pfam" id="PF10261">
    <property type="entry name" value="FIT"/>
    <property type="match status" value="1"/>
</dbReference>
<comment type="subcellular location">
    <subcellularLocation>
        <location evidence="1">Endoplasmic reticulum membrane</location>
        <topology evidence="1">Multi-pass membrane protein</topology>
    </subcellularLocation>
</comment>
<feature type="transmembrane region" description="Helical" evidence="8">
    <location>
        <begin position="98"/>
        <end position="121"/>
    </location>
</feature>
<dbReference type="PANTHER" id="PTHR23129">
    <property type="entry name" value="ACYL-COENZYME A DIPHOSPHATASE FITM2"/>
    <property type="match status" value="1"/>
</dbReference>
<keyword evidence="5 8" id="KW-1133">Transmembrane helix</keyword>
<evidence type="ECO:0008006" key="11">
    <source>
        <dbReference type="Google" id="ProtNLM"/>
    </source>
</evidence>
<protein>
    <recommendedName>
        <fullName evidence="11">FIT family protein scs3</fullName>
    </recommendedName>
</protein>
<keyword evidence="6" id="KW-0443">Lipid metabolism</keyword>